<dbReference type="Pfam" id="PF04556">
    <property type="entry name" value="DpnII"/>
    <property type="match status" value="1"/>
</dbReference>
<dbReference type="REBASE" id="124923">
    <property type="entry name" value="Pst19aORF94P"/>
</dbReference>
<comment type="caution">
    <text evidence="3">The sequence shown here is derived from an EMBL/GenBank/DDBJ whole genome shotgun (WGS) entry which is preliminary data.</text>
</comment>
<accession>G9WXK6</accession>
<evidence type="ECO:0000313" key="4">
    <source>
        <dbReference type="Proteomes" id="UP000006437"/>
    </source>
</evidence>
<keyword evidence="1" id="KW-0378">Hydrolase</keyword>
<dbReference type="EMBL" id="AFZE01000001">
    <property type="protein sequence ID" value="EHL16853.1"/>
    <property type="molecule type" value="Genomic_DNA"/>
</dbReference>
<evidence type="ECO:0000256" key="1">
    <source>
        <dbReference type="PIRNR" id="PIRNR016080"/>
    </source>
</evidence>
<comment type="similarity">
    <text evidence="1">Belongs to the DpnII type II restriction endonuclease family.</text>
</comment>
<dbReference type="AlphaFoldDB" id="G9WXK6"/>
<dbReference type="GO" id="GO:0009036">
    <property type="term" value="F:type II site-specific deoxyribonuclease activity"/>
    <property type="evidence" value="ECO:0007669"/>
    <property type="project" value="UniProtKB-UniRule"/>
</dbReference>
<comment type="catalytic activity">
    <reaction evidence="1">
        <text>Endonucleolytic cleavage of DNA to give specific double-stranded fragments with terminal 5'-phosphates.</text>
        <dbReference type="EC" id="3.1.21.4"/>
    </reaction>
</comment>
<sequence length="302" mass="34433">MKYINGYKQIGAFSDNEVFEYILENLKDTIHTYDFFVAWEKVLRNVSEIEISLNILNTLIGKDDVSHRLKGLIKQYPQIVSTIPILIAVRDKNIKIASEYGDIEYVFSKKKYYTDEEIEKIVFFADRCGFLKIVEDKSIKNLVDYVIGVEVGLDTNARKNRSGIAMENLVEVYVKSICIKHGFKYLKQATVDKIKMKFNKSVSTDKADRHFDFAVDTGGKLYLIETNYYSGGGSKLKSVAGEFSNLFSVVKNDDVGFIWVTDGKGWLTSKRPLLEAFNIVDYIININMINNGLLDEILSEGL</sequence>
<dbReference type="HOGENOM" id="CLU_089327_0_0_9"/>
<evidence type="ECO:0000313" key="3">
    <source>
        <dbReference type="EMBL" id="EHL16853.1"/>
    </source>
</evidence>
<gene>
    <name evidence="3" type="ORF">HMPREF9629_00095</name>
</gene>
<dbReference type="InterPro" id="IPR021191">
    <property type="entry name" value="Restrct_endonuc_II_DpnII"/>
</dbReference>
<comment type="function">
    <text evidence="1">A P subtype restriction enzyme that recognizes the double-stranded unmethylated sequence 5'-GATC-3'.</text>
</comment>
<dbReference type="PIRSF" id="PIRSF016080">
    <property type="entry name" value="Restrict_endonuc_II_DpmII"/>
    <property type="match status" value="1"/>
</dbReference>
<dbReference type="BioCyc" id="EBAC796937-HMP:GMGH-95-MONOMER"/>
<dbReference type="RefSeq" id="WP_009524332.1">
    <property type="nucleotide sequence ID" value="NZ_JH414546.1"/>
</dbReference>
<dbReference type="EC" id="3.1.21.4" evidence="1"/>
<dbReference type="InterPro" id="IPR007637">
    <property type="entry name" value="Restrct_endonuc_II_DpnII-like"/>
</dbReference>
<name>G9WXK6_9FIRM</name>
<keyword evidence="1" id="KW-0255">Endonuclease</keyword>
<dbReference type="GO" id="GO:0003677">
    <property type="term" value="F:DNA binding"/>
    <property type="evidence" value="ECO:0007669"/>
    <property type="project" value="UniProtKB-UniRule"/>
</dbReference>
<reference evidence="3 4" key="1">
    <citation type="submission" date="2011-08" db="EMBL/GenBank/DDBJ databases">
        <title>The Genome Sequence of Eubacteriaceae bacterium ACC19a.</title>
        <authorList>
            <consortium name="The Broad Institute Genome Sequencing Platform"/>
            <person name="Earl A."/>
            <person name="Ward D."/>
            <person name="Feldgarden M."/>
            <person name="Gevers D."/>
            <person name="Sizova M."/>
            <person name="Hazen A."/>
            <person name="Epstein S."/>
            <person name="Young S.K."/>
            <person name="Zeng Q."/>
            <person name="Gargeya S."/>
            <person name="Fitzgerald M."/>
            <person name="Haas B."/>
            <person name="Abouelleil A."/>
            <person name="Alvarado L."/>
            <person name="Arachchi H.M."/>
            <person name="Berlin A."/>
            <person name="Brown A."/>
            <person name="Chapman S.B."/>
            <person name="Chen Z."/>
            <person name="Dunbar C."/>
            <person name="Freedman E."/>
            <person name="Gearin G."/>
            <person name="Gellesch M."/>
            <person name="Goldberg J."/>
            <person name="Griggs A."/>
            <person name="Gujja S."/>
            <person name="Heiman D."/>
            <person name="Howarth C."/>
            <person name="Larson L."/>
            <person name="Lui A."/>
            <person name="MacDonald P.J.P."/>
            <person name="Montmayeur A."/>
            <person name="Murphy C."/>
            <person name="Neiman D."/>
            <person name="Pearson M."/>
            <person name="Priest M."/>
            <person name="Roberts A."/>
            <person name="Saif S."/>
            <person name="Shea T."/>
            <person name="Shenoy N."/>
            <person name="Sisk P."/>
            <person name="Stolte C."/>
            <person name="Sykes S."/>
            <person name="Wortman J."/>
            <person name="Nusbaum C."/>
            <person name="Birren B."/>
        </authorList>
    </citation>
    <scope>NUCLEOTIDE SEQUENCE [LARGE SCALE GENOMIC DNA]</scope>
    <source>
        <strain evidence="3 4">ACC19a</strain>
    </source>
</reference>
<feature type="domain" description="Restriction endonuclease type II DpnII-like" evidence="2">
    <location>
        <begin position="19"/>
        <end position="295"/>
    </location>
</feature>
<keyword evidence="1" id="KW-0540">Nuclease</keyword>
<dbReference type="GO" id="GO:0009307">
    <property type="term" value="P:DNA restriction-modification system"/>
    <property type="evidence" value="ECO:0007669"/>
    <property type="project" value="UniProtKB-UniRule"/>
</dbReference>
<dbReference type="PATRIC" id="fig|796937.3.peg.98"/>
<keyword evidence="1" id="KW-0680">Restriction system</keyword>
<proteinExistence type="inferred from homology"/>
<dbReference type="Proteomes" id="UP000006437">
    <property type="component" value="Unassembled WGS sequence"/>
</dbReference>
<evidence type="ECO:0000259" key="2">
    <source>
        <dbReference type="Pfam" id="PF04556"/>
    </source>
</evidence>
<organism evidence="3 4">
    <name type="scientific">Peptoanaerobacter stomatis</name>
    <dbReference type="NCBI Taxonomy" id="796937"/>
    <lineage>
        <taxon>Bacteria</taxon>
        <taxon>Bacillati</taxon>
        <taxon>Bacillota</taxon>
        <taxon>Clostridia</taxon>
        <taxon>Peptostreptococcales</taxon>
        <taxon>Filifactoraceae</taxon>
        <taxon>Peptoanaerobacter</taxon>
    </lineage>
</organism>
<protein>
    <recommendedName>
        <fullName evidence="1">Type-2 restriction enzyme</fullName>
        <ecNumber evidence="1">3.1.21.4</ecNumber>
    </recommendedName>
</protein>